<dbReference type="GO" id="GO:0048040">
    <property type="term" value="F:UDP-glucuronate decarboxylase activity"/>
    <property type="evidence" value="ECO:0007669"/>
    <property type="project" value="UniProtKB-EC"/>
</dbReference>
<dbReference type="FunFam" id="3.40.50.720:FF:000150">
    <property type="entry name" value="UDP-glucuronic acid decarboxylase 6"/>
    <property type="match status" value="1"/>
</dbReference>
<evidence type="ECO:0000256" key="4">
    <source>
        <dbReference type="ARBA" id="ARBA00022793"/>
    </source>
</evidence>
<evidence type="ECO:0000256" key="3">
    <source>
        <dbReference type="ARBA" id="ARBA00022490"/>
    </source>
</evidence>
<dbReference type="PANTHER" id="PTHR43078">
    <property type="entry name" value="UDP-GLUCURONIC ACID DECARBOXYLASE-RELATED"/>
    <property type="match status" value="1"/>
</dbReference>
<dbReference type="AlphaFoldDB" id="A0A839F302"/>
<dbReference type="InterPro" id="IPR001509">
    <property type="entry name" value="Epimerase_deHydtase"/>
</dbReference>
<dbReference type="GO" id="GO:0070403">
    <property type="term" value="F:NAD+ binding"/>
    <property type="evidence" value="ECO:0007669"/>
    <property type="project" value="InterPro"/>
</dbReference>
<dbReference type="CDD" id="cd05230">
    <property type="entry name" value="UGD_SDR_e"/>
    <property type="match status" value="1"/>
</dbReference>
<comment type="subcellular location">
    <subcellularLocation>
        <location evidence="2">Cytoplasm</location>
    </subcellularLocation>
</comment>
<dbReference type="PANTHER" id="PTHR43078:SF6">
    <property type="entry name" value="UDP-GLUCURONIC ACID DECARBOXYLASE 1"/>
    <property type="match status" value="1"/>
</dbReference>
<sequence length="319" mass="35750">MDTGTVSMDSVLVTGGAGFLGSHLCDRLVERGHDVLCVDNFFTGSKRNIAHLIGRPYFELMRHDVTFPLYVEVERIFNLACPASPIHYQFDPVQTTKTSVHGAINMLGLAKRVKARILQASTSEVYGDPEIHPQTEDYWGRVNPIGLRSCYDEGKRCAETLFFDYHRQHALDVKVVRIFNTYGPRMHPNDGRVVSNFIVQALRGEDITIYGDGSQTRSFCYVDDLIEAMLRMMDTEAGFTGPINIGNPGEFTIRELAEKVVALVGGRSKLVFKPLPADDPRQRQPDIALAKGKLDWQPRVALEDGLGETIRYFRDLLAA</sequence>
<keyword evidence="4" id="KW-0210">Decarboxylase</keyword>
<dbReference type="EMBL" id="JACGXL010000002">
    <property type="protein sequence ID" value="MBA8887450.1"/>
    <property type="molecule type" value="Genomic_DNA"/>
</dbReference>
<proteinExistence type="predicted"/>
<dbReference type="SUPFAM" id="SSF51735">
    <property type="entry name" value="NAD(P)-binding Rossmann-fold domains"/>
    <property type="match status" value="1"/>
</dbReference>
<gene>
    <name evidence="8" type="ORF">FHW12_001664</name>
</gene>
<evidence type="ECO:0000259" key="7">
    <source>
        <dbReference type="Pfam" id="PF01370"/>
    </source>
</evidence>
<dbReference type="UniPathway" id="UPA00796">
    <property type="reaction ID" value="UER00771"/>
</dbReference>
<evidence type="ECO:0000313" key="9">
    <source>
        <dbReference type="Proteomes" id="UP000550401"/>
    </source>
</evidence>
<dbReference type="GO" id="GO:0033320">
    <property type="term" value="P:UDP-D-xylose biosynthetic process"/>
    <property type="evidence" value="ECO:0007669"/>
    <property type="project" value="UniProtKB-UniPathway"/>
</dbReference>
<evidence type="ECO:0000256" key="1">
    <source>
        <dbReference type="ARBA" id="ARBA00001911"/>
    </source>
</evidence>
<dbReference type="GO" id="GO:0005737">
    <property type="term" value="C:cytoplasm"/>
    <property type="evidence" value="ECO:0007669"/>
    <property type="project" value="UniProtKB-SubCell"/>
</dbReference>
<evidence type="ECO:0000256" key="2">
    <source>
        <dbReference type="ARBA" id="ARBA00004496"/>
    </source>
</evidence>
<reference evidence="8 9" key="1">
    <citation type="submission" date="2020-07" db="EMBL/GenBank/DDBJ databases">
        <title>Genomic Encyclopedia of Type Strains, Phase IV (KMG-V): Genome sequencing to study the core and pangenomes of soil and plant-associated prokaryotes.</title>
        <authorList>
            <person name="Whitman W."/>
        </authorList>
    </citation>
    <scope>NUCLEOTIDE SEQUENCE [LARGE SCALE GENOMIC DNA]</scope>
    <source>
        <strain evidence="8 9">RH2WT43</strain>
    </source>
</reference>
<evidence type="ECO:0000313" key="8">
    <source>
        <dbReference type="EMBL" id="MBA8887450.1"/>
    </source>
</evidence>
<dbReference type="InterPro" id="IPR036291">
    <property type="entry name" value="NAD(P)-bd_dom_sf"/>
</dbReference>
<dbReference type="GO" id="GO:0042732">
    <property type="term" value="P:D-xylose metabolic process"/>
    <property type="evidence" value="ECO:0007669"/>
    <property type="project" value="InterPro"/>
</dbReference>
<keyword evidence="5" id="KW-0520">NAD</keyword>
<evidence type="ECO:0000256" key="5">
    <source>
        <dbReference type="ARBA" id="ARBA00023027"/>
    </source>
</evidence>
<dbReference type="Proteomes" id="UP000550401">
    <property type="component" value="Unassembled WGS sequence"/>
</dbReference>
<feature type="domain" description="NAD-dependent epimerase/dehydratase" evidence="7">
    <location>
        <begin position="11"/>
        <end position="246"/>
    </location>
</feature>
<evidence type="ECO:0000256" key="6">
    <source>
        <dbReference type="ARBA" id="ARBA00023239"/>
    </source>
</evidence>
<dbReference type="Pfam" id="PF01370">
    <property type="entry name" value="Epimerase"/>
    <property type="match status" value="1"/>
</dbReference>
<organism evidence="8 9">
    <name type="scientific">Dokdonella fugitiva</name>
    <dbReference type="NCBI Taxonomy" id="328517"/>
    <lineage>
        <taxon>Bacteria</taxon>
        <taxon>Pseudomonadati</taxon>
        <taxon>Pseudomonadota</taxon>
        <taxon>Gammaproteobacteria</taxon>
        <taxon>Lysobacterales</taxon>
        <taxon>Rhodanobacteraceae</taxon>
        <taxon>Dokdonella</taxon>
    </lineage>
</organism>
<keyword evidence="3" id="KW-0963">Cytoplasm</keyword>
<comment type="cofactor">
    <cofactor evidence="1">
        <name>NAD(+)</name>
        <dbReference type="ChEBI" id="CHEBI:57540"/>
    </cofactor>
</comment>
<keyword evidence="9" id="KW-1185">Reference proteome</keyword>
<comment type="caution">
    <text evidence="8">The sequence shown here is derived from an EMBL/GenBank/DDBJ whole genome shotgun (WGS) entry which is preliminary data.</text>
</comment>
<accession>A0A839F302</accession>
<keyword evidence="6 8" id="KW-0456">Lyase</keyword>
<protein>
    <submittedName>
        <fullName evidence="8">UDP-glucuronate decarboxylase</fullName>
        <ecNumber evidence="8">4.1.1.35</ecNumber>
    </submittedName>
</protein>
<name>A0A839F302_9GAMM</name>
<dbReference type="Gene3D" id="3.40.50.720">
    <property type="entry name" value="NAD(P)-binding Rossmann-like Domain"/>
    <property type="match status" value="1"/>
</dbReference>
<dbReference type="InterPro" id="IPR044516">
    <property type="entry name" value="UXS-like"/>
</dbReference>
<dbReference type="EC" id="4.1.1.35" evidence="8"/>